<dbReference type="AlphaFoldDB" id="A0A0G1H3G1"/>
<name>A0A0G1H3G1_9BACT</name>
<feature type="region of interest" description="Disordered" evidence="1">
    <location>
        <begin position="1"/>
        <end position="30"/>
    </location>
</feature>
<comment type="caution">
    <text evidence="2">The sequence shown here is derived from an EMBL/GenBank/DDBJ whole genome shotgun (WGS) entry which is preliminary data.</text>
</comment>
<evidence type="ECO:0000313" key="3">
    <source>
        <dbReference type="Proteomes" id="UP000034736"/>
    </source>
</evidence>
<dbReference type="STRING" id="1618647.UW30_C0013G0017"/>
<evidence type="ECO:0000313" key="2">
    <source>
        <dbReference type="EMBL" id="KKT41048.1"/>
    </source>
</evidence>
<accession>A0A0G1H3G1</accession>
<dbReference type="Proteomes" id="UP000034736">
    <property type="component" value="Unassembled WGS sequence"/>
</dbReference>
<reference evidence="2 3" key="1">
    <citation type="journal article" date="2015" name="Nature">
        <title>rRNA introns, odd ribosomes, and small enigmatic genomes across a large radiation of phyla.</title>
        <authorList>
            <person name="Brown C.T."/>
            <person name="Hug L.A."/>
            <person name="Thomas B.C."/>
            <person name="Sharon I."/>
            <person name="Castelle C.J."/>
            <person name="Singh A."/>
            <person name="Wilkins M.J."/>
            <person name="Williams K.H."/>
            <person name="Banfield J.F."/>
        </authorList>
    </citation>
    <scope>NUCLEOTIDE SEQUENCE [LARGE SCALE GENOMIC DNA]</scope>
</reference>
<organism evidence="2 3">
    <name type="scientific">Candidatus Giovannonibacteria bacterium GW2011_GWA2_44_13b</name>
    <dbReference type="NCBI Taxonomy" id="1618647"/>
    <lineage>
        <taxon>Bacteria</taxon>
        <taxon>Candidatus Giovannoniibacteriota</taxon>
    </lineage>
</organism>
<sequence>MSIEEKKLREEIPEEDLERPLTPQEEMKRRRDEMNFMQNLELRISGGEVRKEPVFDKDTKEKVGVQYTDKTTGEIIFWEDTKKINSALNRRAGIEEV</sequence>
<feature type="compositionally biased region" description="Basic and acidic residues" evidence="1">
    <location>
        <begin position="1"/>
        <end position="11"/>
    </location>
</feature>
<gene>
    <name evidence="2" type="ORF">UW30_C0013G0017</name>
</gene>
<evidence type="ECO:0000256" key="1">
    <source>
        <dbReference type="SAM" id="MobiDB-lite"/>
    </source>
</evidence>
<proteinExistence type="predicted"/>
<protein>
    <submittedName>
        <fullName evidence="2">Uncharacterized protein</fullName>
    </submittedName>
</protein>
<dbReference type="EMBL" id="LCHU01000013">
    <property type="protein sequence ID" value="KKT41048.1"/>
    <property type="molecule type" value="Genomic_DNA"/>
</dbReference>